<dbReference type="InterPro" id="IPR036397">
    <property type="entry name" value="RNaseH_sf"/>
</dbReference>
<feature type="domain" description="HRDC" evidence="5">
    <location>
        <begin position="584"/>
        <end position="664"/>
    </location>
</feature>
<evidence type="ECO:0000256" key="1">
    <source>
        <dbReference type="ARBA" id="ARBA00004123"/>
    </source>
</evidence>
<dbReference type="PANTHER" id="PTHR12124">
    <property type="entry name" value="POLYMYOSITIS/SCLERODERMA AUTOANTIGEN-RELATED"/>
    <property type="match status" value="1"/>
</dbReference>
<dbReference type="EMBL" id="JBICBT010000683">
    <property type="protein sequence ID" value="KAL3105507.1"/>
    <property type="molecule type" value="Genomic_DNA"/>
</dbReference>
<dbReference type="Proteomes" id="UP001620626">
    <property type="component" value="Unassembled WGS sequence"/>
</dbReference>
<evidence type="ECO:0000259" key="5">
    <source>
        <dbReference type="PROSITE" id="PS50967"/>
    </source>
</evidence>
<protein>
    <recommendedName>
        <fullName evidence="5">HRDC domain-containing protein</fullName>
    </recommendedName>
</protein>
<evidence type="ECO:0000313" key="7">
    <source>
        <dbReference type="Proteomes" id="UP001620626"/>
    </source>
</evidence>
<dbReference type="Gene3D" id="1.10.150.80">
    <property type="entry name" value="HRDC domain"/>
    <property type="match status" value="1"/>
</dbReference>
<dbReference type="PANTHER" id="PTHR12124:SF47">
    <property type="entry name" value="EXOSOME COMPONENT 10"/>
    <property type="match status" value="1"/>
</dbReference>
<dbReference type="PROSITE" id="PS50967">
    <property type="entry name" value="HRDC"/>
    <property type="match status" value="1"/>
</dbReference>
<evidence type="ECO:0000256" key="3">
    <source>
        <dbReference type="ARBA" id="ARBA00043957"/>
    </source>
</evidence>
<sequence length="998" mass="112206">MENQGTSNASLSSTSEASPPENVSELCKKLHVATANLVRQSNKLPMLGDGHELYSSFADYAEFMRVQRNRAIIMLRRLTNYQGRLNESALNDGMGPLIGFCDALVDRAAIALDEHQRSLTRDRIKARQISLGAEPILRSATSTIVASASNSQIVKPGSAADAFSRNAHRGGTFRDGGGRFAVFSTHSEMMTENTAKKGAGNATINATAANVGPAQTILKPQRAFRELINNSDLPFVPKLRFKHNTINGTAKAVGSGSSVGKCKMRLMLAGGDEAMEENGGREENMGKGMAREWPSDAQADEGGRMSLGNGATAEDEAVEEHPYAEELAQFEPTEHSQMMALPETVKEPTPLESSPPIWVRQLTDLEALIATLNEVHEFAFDVEHHSFRSFLGLSCLLQISTRSADYLVDPFPLWPHMHLLNEPFTNPNIVKVAFSADSDVLWLQRDFGIYVVGLFDCRLGSAWLRSNTTDRNNGMDSGGGSLAQMLADLLDIHLDKQFQMADWRQRPLIEPMVNYARADTHFLLDCYDRLKLGLAKHRSHNDTARSALCEVFMQSVQICQLVFKQPRFNPMGHMKLLRSGRRFNNRQLEALARLWAWRDRTAREQDESLHYVLPEHMMLQIAETLPREPSGILACCAPVPPIVRSEQAALHKIICHARDLPLEHSVVSSVQSATPARERNADEVLGEFDANRITAQRAKLELRIDLSRAYKSLLTVTTTDETAMLDNDNRNNKNRQRGDGGAEGTAPRGTMRKLIEIANHWEHLKETNNKRTDEEEGRTGKESVSKNELKKLLTMNRRMSAIRTVVLIDDEEEDNDGEQRGNGEEYREETERRKNQIRNRIEHDWVSPYDNYVLTARQKTLELGSTNARGTDVNGNIVNGGIIRATTIVEKQSKKRTTNEWRTNNGNTMEETVEEEEETQKTKRKRYSHLDEREEEAEEEKLTVKTEEGMADEAEEDEIIVMDAEERTFFADPANLTRKARKRQRKKMSKTADVRLSK</sequence>
<gene>
    <name evidence="6" type="ORF">niasHT_026941</name>
</gene>
<feature type="region of interest" description="Disordered" evidence="4">
    <location>
        <begin position="894"/>
        <end position="956"/>
    </location>
</feature>
<feature type="compositionally biased region" description="Basic residues" evidence="4">
    <location>
        <begin position="978"/>
        <end position="989"/>
    </location>
</feature>
<dbReference type="InterPro" id="IPR044876">
    <property type="entry name" value="HRDC_dom_sf"/>
</dbReference>
<dbReference type="InterPro" id="IPR010997">
    <property type="entry name" value="HRDC-like_sf"/>
</dbReference>
<feature type="region of interest" description="Disordered" evidence="4">
    <location>
        <begin position="293"/>
        <end position="319"/>
    </location>
</feature>
<keyword evidence="2" id="KW-0539">Nucleus</keyword>
<comment type="similarity">
    <text evidence="3">Belongs to the exosome component 10/RRP6 family.</text>
</comment>
<feature type="region of interest" description="Disordered" evidence="4">
    <location>
        <begin position="1"/>
        <end position="23"/>
    </location>
</feature>
<evidence type="ECO:0000256" key="2">
    <source>
        <dbReference type="ARBA" id="ARBA00023242"/>
    </source>
</evidence>
<dbReference type="Gene3D" id="3.30.420.10">
    <property type="entry name" value="Ribonuclease H-like superfamily/Ribonuclease H"/>
    <property type="match status" value="1"/>
</dbReference>
<evidence type="ECO:0000256" key="4">
    <source>
        <dbReference type="SAM" id="MobiDB-lite"/>
    </source>
</evidence>
<dbReference type="InterPro" id="IPR012337">
    <property type="entry name" value="RNaseH-like_sf"/>
</dbReference>
<feature type="compositionally biased region" description="Basic and acidic residues" evidence="4">
    <location>
        <begin position="753"/>
        <end position="788"/>
    </location>
</feature>
<evidence type="ECO:0000313" key="6">
    <source>
        <dbReference type="EMBL" id="KAL3105507.1"/>
    </source>
</evidence>
<dbReference type="FunFam" id="1.10.150.80:FF:000001">
    <property type="entry name" value="Putative exosome component 10"/>
    <property type="match status" value="1"/>
</dbReference>
<feature type="compositionally biased region" description="Low complexity" evidence="4">
    <location>
        <begin position="1"/>
        <end position="21"/>
    </location>
</feature>
<dbReference type="InterPro" id="IPR045092">
    <property type="entry name" value="Rrp6-like"/>
</dbReference>
<dbReference type="Pfam" id="PF01612">
    <property type="entry name" value="DNA_pol_A_exo1"/>
    <property type="match status" value="1"/>
</dbReference>
<feature type="region of interest" description="Disordered" evidence="4">
    <location>
        <begin position="724"/>
        <end position="788"/>
    </location>
</feature>
<feature type="region of interest" description="Disordered" evidence="4">
    <location>
        <begin position="810"/>
        <end position="831"/>
    </location>
</feature>
<dbReference type="SUPFAM" id="SSF53098">
    <property type="entry name" value="Ribonuclease H-like"/>
    <property type="match status" value="1"/>
</dbReference>
<dbReference type="SMART" id="SM00341">
    <property type="entry name" value="HRDC"/>
    <property type="match status" value="1"/>
</dbReference>
<feature type="compositionally biased region" description="Basic and acidic residues" evidence="4">
    <location>
        <begin position="817"/>
        <end position="831"/>
    </location>
</feature>
<name>A0ABD2KS18_9BILA</name>
<dbReference type="Pfam" id="PF00570">
    <property type="entry name" value="HRDC"/>
    <property type="match status" value="1"/>
</dbReference>
<proteinExistence type="inferred from homology"/>
<organism evidence="6 7">
    <name type="scientific">Heterodera trifolii</name>
    <dbReference type="NCBI Taxonomy" id="157864"/>
    <lineage>
        <taxon>Eukaryota</taxon>
        <taxon>Metazoa</taxon>
        <taxon>Ecdysozoa</taxon>
        <taxon>Nematoda</taxon>
        <taxon>Chromadorea</taxon>
        <taxon>Rhabditida</taxon>
        <taxon>Tylenchina</taxon>
        <taxon>Tylenchomorpha</taxon>
        <taxon>Tylenchoidea</taxon>
        <taxon>Heteroderidae</taxon>
        <taxon>Heteroderinae</taxon>
        <taxon>Heterodera</taxon>
    </lineage>
</organism>
<comment type="subcellular location">
    <subcellularLocation>
        <location evidence="1">Nucleus</location>
    </subcellularLocation>
</comment>
<feature type="compositionally biased region" description="Basic and acidic residues" evidence="4">
    <location>
        <begin position="727"/>
        <end position="740"/>
    </location>
</feature>
<dbReference type="InterPro" id="IPR002121">
    <property type="entry name" value="HRDC_dom"/>
</dbReference>
<keyword evidence="7" id="KW-1185">Reference proteome</keyword>
<dbReference type="GO" id="GO:0005634">
    <property type="term" value="C:nucleus"/>
    <property type="evidence" value="ECO:0007669"/>
    <property type="project" value="UniProtKB-SubCell"/>
</dbReference>
<feature type="region of interest" description="Disordered" evidence="4">
    <location>
        <begin position="972"/>
        <end position="998"/>
    </location>
</feature>
<dbReference type="InterPro" id="IPR002562">
    <property type="entry name" value="3'-5'_exonuclease_dom"/>
</dbReference>
<reference evidence="6 7" key="1">
    <citation type="submission" date="2024-10" db="EMBL/GenBank/DDBJ databases">
        <authorList>
            <person name="Kim D."/>
        </authorList>
    </citation>
    <scope>NUCLEOTIDE SEQUENCE [LARGE SCALE GENOMIC DNA]</scope>
    <source>
        <strain evidence="6">BH-2024</strain>
    </source>
</reference>
<comment type="caution">
    <text evidence="6">The sequence shown here is derived from an EMBL/GenBank/DDBJ whole genome shotgun (WGS) entry which is preliminary data.</text>
</comment>
<dbReference type="AlphaFoldDB" id="A0ABD2KS18"/>
<dbReference type="SUPFAM" id="SSF47819">
    <property type="entry name" value="HRDC-like"/>
    <property type="match status" value="1"/>
</dbReference>
<dbReference type="SMART" id="SM00474">
    <property type="entry name" value="35EXOc"/>
    <property type="match status" value="1"/>
</dbReference>
<accession>A0ABD2KS18</accession>